<dbReference type="SUPFAM" id="SSF52980">
    <property type="entry name" value="Restriction endonuclease-like"/>
    <property type="match status" value="1"/>
</dbReference>
<dbReference type="InterPro" id="IPR011335">
    <property type="entry name" value="Restrct_endonuc-II-like"/>
</dbReference>
<gene>
    <name evidence="1" type="ORF">DC432_07505</name>
</gene>
<organism evidence="1 2">
    <name type="scientific">Microbacterium testaceum</name>
    <name type="common">Aureobacterium testaceum</name>
    <name type="synonym">Brevibacterium testaceum</name>
    <dbReference type="NCBI Taxonomy" id="2033"/>
    <lineage>
        <taxon>Bacteria</taxon>
        <taxon>Bacillati</taxon>
        <taxon>Actinomycetota</taxon>
        <taxon>Actinomycetes</taxon>
        <taxon>Micrococcales</taxon>
        <taxon>Microbacteriaceae</taxon>
        <taxon>Microbacterium</taxon>
    </lineage>
</organism>
<proteinExistence type="predicted"/>
<reference evidence="1 2" key="1">
    <citation type="submission" date="2018-04" db="EMBL/GenBank/DDBJ databases">
        <authorList>
            <person name="Go L.Y."/>
            <person name="Mitchell J.A."/>
        </authorList>
    </citation>
    <scope>NUCLEOTIDE SEQUENCE [LARGE SCALE GENOMIC DNA]</scope>
    <source>
        <strain evidence="1 2">TPD7010</strain>
    </source>
</reference>
<dbReference type="Proteomes" id="UP000244649">
    <property type="component" value="Unassembled WGS sequence"/>
</dbReference>
<sequence>MAVGSFPPELGSRFSVGAARRSGVTAGRLRSAELRRPFHGVREVDAEEPRTHLDLMLAYATRMSPHAFFSHGSAATAWNLPLPTALRLDQVHVSVAQPRRAPDGRGVRGHSLSAESVSVREHPVHGIRLTSPATTWVHLAPDIDHPYDLVALGDAIVRRPQHRRDPEALGSLDLLEAAVAASRRHGARALRAALDRVRDGSSSRPESWTRLLLVDAGLPEPRPAHVVRASDGSFVARLDLAYPDQRVGIEYEGEHHLRDRRQWQRDLRRYELLADLGWRVVRITSLDVFTDPGPFLARVGRLLG</sequence>
<dbReference type="EMBL" id="QDFT01000014">
    <property type="protein sequence ID" value="PVE73776.1"/>
    <property type="molecule type" value="Genomic_DNA"/>
</dbReference>
<evidence type="ECO:0000313" key="2">
    <source>
        <dbReference type="Proteomes" id="UP000244649"/>
    </source>
</evidence>
<protein>
    <recommendedName>
        <fullName evidence="3">DUF559 domain-containing protein</fullName>
    </recommendedName>
</protein>
<dbReference type="Gene3D" id="3.40.960.10">
    <property type="entry name" value="VSR Endonuclease"/>
    <property type="match status" value="1"/>
</dbReference>
<evidence type="ECO:0008006" key="3">
    <source>
        <dbReference type="Google" id="ProtNLM"/>
    </source>
</evidence>
<accession>A0A2T7WLU2</accession>
<evidence type="ECO:0000313" key="1">
    <source>
        <dbReference type="EMBL" id="PVE73776.1"/>
    </source>
</evidence>
<dbReference type="RefSeq" id="WP_116537338.1">
    <property type="nucleotide sequence ID" value="NZ_QDFT01000014.1"/>
</dbReference>
<name>A0A2T7WLU2_MICTE</name>
<comment type="caution">
    <text evidence="1">The sequence shown here is derived from an EMBL/GenBank/DDBJ whole genome shotgun (WGS) entry which is preliminary data.</text>
</comment>
<dbReference type="AlphaFoldDB" id="A0A2T7WLU2"/>